<evidence type="ECO:0000313" key="2">
    <source>
        <dbReference type="EMBL" id="KAK0587362.1"/>
    </source>
</evidence>
<name>A0AA39S2P0_ACESA</name>
<sequence length="122" mass="13479">MDHSSQQLHDPIHFQDLTPYQPSKTLHAPQHFLDFTPDPLSQLSHDPVHFQDSIPHQRTAAGDPIVLDRSGRSGVARASPISNQVVKLVGSTTQTGDIVGQRLGVEETRGGACWAEEEEHVW</sequence>
<reference evidence="2" key="2">
    <citation type="submission" date="2023-06" db="EMBL/GenBank/DDBJ databases">
        <authorList>
            <person name="Swenson N.G."/>
            <person name="Wegrzyn J.L."/>
            <person name="Mcevoy S.L."/>
        </authorList>
    </citation>
    <scope>NUCLEOTIDE SEQUENCE</scope>
    <source>
        <strain evidence="2">NS2018</strain>
        <tissue evidence="2">Leaf</tissue>
    </source>
</reference>
<feature type="region of interest" description="Disordered" evidence="1">
    <location>
        <begin position="1"/>
        <end position="25"/>
    </location>
</feature>
<evidence type="ECO:0000313" key="3">
    <source>
        <dbReference type="Proteomes" id="UP001168877"/>
    </source>
</evidence>
<protein>
    <submittedName>
        <fullName evidence="2">Uncharacterized protein</fullName>
    </submittedName>
</protein>
<dbReference type="Proteomes" id="UP001168877">
    <property type="component" value="Unassembled WGS sequence"/>
</dbReference>
<keyword evidence="3" id="KW-1185">Reference proteome</keyword>
<evidence type="ECO:0000256" key="1">
    <source>
        <dbReference type="SAM" id="MobiDB-lite"/>
    </source>
</evidence>
<comment type="caution">
    <text evidence="2">The sequence shown here is derived from an EMBL/GenBank/DDBJ whole genome shotgun (WGS) entry which is preliminary data.</text>
</comment>
<accession>A0AA39S2P0</accession>
<organism evidence="2 3">
    <name type="scientific">Acer saccharum</name>
    <name type="common">Sugar maple</name>
    <dbReference type="NCBI Taxonomy" id="4024"/>
    <lineage>
        <taxon>Eukaryota</taxon>
        <taxon>Viridiplantae</taxon>
        <taxon>Streptophyta</taxon>
        <taxon>Embryophyta</taxon>
        <taxon>Tracheophyta</taxon>
        <taxon>Spermatophyta</taxon>
        <taxon>Magnoliopsida</taxon>
        <taxon>eudicotyledons</taxon>
        <taxon>Gunneridae</taxon>
        <taxon>Pentapetalae</taxon>
        <taxon>rosids</taxon>
        <taxon>malvids</taxon>
        <taxon>Sapindales</taxon>
        <taxon>Sapindaceae</taxon>
        <taxon>Hippocastanoideae</taxon>
        <taxon>Acereae</taxon>
        <taxon>Acer</taxon>
    </lineage>
</organism>
<dbReference type="AlphaFoldDB" id="A0AA39S2P0"/>
<gene>
    <name evidence="2" type="ORF">LWI29_021591</name>
</gene>
<dbReference type="EMBL" id="JAUESC010000382">
    <property type="protein sequence ID" value="KAK0587362.1"/>
    <property type="molecule type" value="Genomic_DNA"/>
</dbReference>
<proteinExistence type="predicted"/>
<reference evidence="2" key="1">
    <citation type="journal article" date="2022" name="Plant J.">
        <title>Strategies of tolerance reflected in two North American maple genomes.</title>
        <authorList>
            <person name="McEvoy S.L."/>
            <person name="Sezen U.U."/>
            <person name="Trouern-Trend A."/>
            <person name="McMahon S.M."/>
            <person name="Schaberg P.G."/>
            <person name="Yang J."/>
            <person name="Wegrzyn J.L."/>
            <person name="Swenson N.G."/>
        </authorList>
    </citation>
    <scope>NUCLEOTIDE SEQUENCE</scope>
    <source>
        <strain evidence="2">NS2018</strain>
    </source>
</reference>